<comment type="caution">
    <text evidence="2">The sequence shown here is derived from an EMBL/GenBank/DDBJ whole genome shotgun (WGS) entry which is preliminary data.</text>
</comment>
<dbReference type="RefSeq" id="WP_185121097.1">
    <property type="nucleotide sequence ID" value="NZ_JACJVQ010000015.1"/>
</dbReference>
<dbReference type="CDD" id="cd00761">
    <property type="entry name" value="Glyco_tranf_GTA_type"/>
    <property type="match status" value="1"/>
</dbReference>
<dbReference type="SUPFAM" id="SSF53448">
    <property type="entry name" value="Nucleotide-diphospho-sugar transferases"/>
    <property type="match status" value="1"/>
</dbReference>
<dbReference type="InterPro" id="IPR029044">
    <property type="entry name" value="Nucleotide-diphossugar_trans"/>
</dbReference>
<dbReference type="AlphaFoldDB" id="A0A841T1A3"/>
<feature type="domain" description="Glycosyltransferase 2-like" evidence="1">
    <location>
        <begin position="32"/>
        <end position="171"/>
    </location>
</feature>
<dbReference type="Gene3D" id="3.90.550.10">
    <property type="entry name" value="Spore Coat Polysaccharide Biosynthesis Protein SpsA, Chain A"/>
    <property type="match status" value="1"/>
</dbReference>
<gene>
    <name evidence="2" type="ORF">H7B67_17200</name>
</gene>
<organism evidence="2 3">
    <name type="scientific">Cohnella thailandensis</name>
    <dbReference type="NCBI Taxonomy" id="557557"/>
    <lineage>
        <taxon>Bacteria</taxon>
        <taxon>Bacillati</taxon>
        <taxon>Bacillota</taxon>
        <taxon>Bacilli</taxon>
        <taxon>Bacillales</taxon>
        <taxon>Paenibacillaceae</taxon>
        <taxon>Cohnella</taxon>
    </lineage>
</organism>
<dbReference type="Proteomes" id="UP000535838">
    <property type="component" value="Unassembled WGS sequence"/>
</dbReference>
<dbReference type="PANTHER" id="PTHR43685">
    <property type="entry name" value="GLYCOSYLTRANSFERASE"/>
    <property type="match status" value="1"/>
</dbReference>
<reference evidence="2 3" key="1">
    <citation type="submission" date="2020-08" db="EMBL/GenBank/DDBJ databases">
        <title>Cohnella phylogeny.</title>
        <authorList>
            <person name="Dunlap C."/>
        </authorList>
    </citation>
    <scope>NUCLEOTIDE SEQUENCE [LARGE SCALE GENOMIC DNA]</scope>
    <source>
        <strain evidence="2 3">DSM 25241</strain>
    </source>
</reference>
<keyword evidence="3" id="KW-1185">Reference proteome</keyword>
<evidence type="ECO:0000259" key="1">
    <source>
        <dbReference type="Pfam" id="PF00535"/>
    </source>
</evidence>
<dbReference type="PANTHER" id="PTHR43685:SF2">
    <property type="entry name" value="GLYCOSYLTRANSFERASE 2-LIKE DOMAIN-CONTAINING PROTEIN"/>
    <property type="match status" value="1"/>
</dbReference>
<name>A0A841T1A3_9BACL</name>
<sequence>MEESQKADSEMEETVSRLSNLSREGEDGMVSIITCTMRPNYMNRIFRNYERQSAKNKELIIILNRDSMDLAKWRKRAKNYQNVRVYQVPEKWKLGKCLNYGIRKAKHRLIAKFDDDDYYAPAYLKESLRALAKKKASIVGKNASYVYFEEKKALMLYREGGEKKYRKRLKGGTLVFRKSVWEKVKFDERQPNGSDQDFLRRCRKKGYRVYSVSKYNYVCIRRKNIRSHTQKTKTREYMARCKMIRRTRNFIPIITRNG</sequence>
<dbReference type="InterPro" id="IPR001173">
    <property type="entry name" value="Glyco_trans_2-like"/>
</dbReference>
<dbReference type="Pfam" id="PF00535">
    <property type="entry name" value="Glycos_transf_2"/>
    <property type="match status" value="1"/>
</dbReference>
<evidence type="ECO:0000313" key="2">
    <source>
        <dbReference type="EMBL" id="MBB6635860.1"/>
    </source>
</evidence>
<dbReference type="GO" id="GO:0016740">
    <property type="term" value="F:transferase activity"/>
    <property type="evidence" value="ECO:0007669"/>
    <property type="project" value="UniProtKB-KW"/>
</dbReference>
<dbReference type="EMBL" id="JACJVQ010000015">
    <property type="protein sequence ID" value="MBB6635860.1"/>
    <property type="molecule type" value="Genomic_DNA"/>
</dbReference>
<accession>A0A841T1A3</accession>
<dbReference type="InterPro" id="IPR050834">
    <property type="entry name" value="Glycosyltransf_2"/>
</dbReference>
<protein>
    <submittedName>
        <fullName evidence="2">Glycosyltransferase family 2 protein</fullName>
    </submittedName>
</protein>
<keyword evidence="2" id="KW-0808">Transferase</keyword>
<evidence type="ECO:0000313" key="3">
    <source>
        <dbReference type="Proteomes" id="UP000535838"/>
    </source>
</evidence>
<proteinExistence type="predicted"/>